<gene>
    <name evidence="2" type="ORF">DJ010_06095</name>
</gene>
<feature type="compositionally biased region" description="Acidic residues" evidence="1">
    <location>
        <begin position="10"/>
        <end position="28"/>
    </location>
</feature>
<dbReference type="RefSeq" id="WP_109692747.1">
    <property type="nucleotide sequence ID" value="NZ_QGDD01000002.1"/>
</dbReference>
<keyword evidence="3" id="KW-1185">Reference proteome</keyword>
<dbReference type="Pfam" id="PF12502">
    <property type="entry name" value="DUF3710"/>
    <property type="match status" value="1"/>
</dbReference>
<sequence length="241" mass="25272">MRFRRKSDVDDAPETSETGAENEAETVADGDPAAEPAGGEGGPFDADDLPDDGVPRIDLGALLVAPAEGRDLRVQVDEKTGTVRSVVLAGKDGAVELRAYAAPRNGDLWGEVRPQIAADAARRGGTATENDGPFGTELFCEMQVKNAEGKVATQPSRVIGFNGPRWLLRATFLGRPAVDAEALDEWCSTVTRVAVRRGAQAMPVGEQLPLTLPAEIQRVQAEQAGQAAAAGDDRSGVQADG</sequence>
<evidence type="ECO:0000313" key="2">
    <source>
        <dbReference type="EMBL" id="PWN03659.1"/>
    </source>
</evidence>
<dbReference type="Proteomes" id="UP000245507">
    <property type="component" value="Unassembled WGS sequence"/>
</dbReference>
<feature type="region of interest" description="Disordered" evidence="1">
    <location>
        <begin position="1"/>
        <end position="53"/>
    </location>
</feature>
<dbReference type="OrthoDB" id="8480367at2"/>
<comment type="caution">
    <text evidence="2">The sequence shown here is derived from an EMBL/GenBank/DDBJ whole genome shotgun (WGS) entry which is preliminary data.</text>
</comment>
<protein>
    <submittedName>
        <fullName evidence="2">DUF3710 domain-containing protein</fullName>
    </submittedName>
</protein>
<dbReference type="InterPro" id="IPR022183">
    <property type="entry name" value="DUF3710"/>
</dbReference>
<evidence type="ECO:0000313" key="3">
    <source>
        <dbReference type="Proteomes" id="UP000245507"/>
    </source>
</evidence>
<reference evidence="2 3" key="1">
    <citation type="submission" date="2018-05" db="EMBL/GenBank/DDBJ databases">
        <title>Nocardioides silvaticus genome.</title>
        <authorList>
            <person name="Li C."/>
            <person name="Wang G."/>
        </authorList>
    </citation>
    <scope>NUCLEOTIDE SEQUENCE [LARGE SCALE GENOMIC DNA]</scope>
    <source>
        <strain evidence="2 3">CCTCC AB 2018079</strain>
    </source>
</reference>
<organism evidence="2 3">
    <name type="scientific">Nocardioides silvaticus</name>
    <dbReference type="NCBI Taxonomy" id="2201891"/>
    <lineage>
        <taxon>Bacteria</taxon>
        <taxon>Bacillati</taxon>
        <taxon>Actinomycetota</taxon>
        <taxon>Actinomycetes</taxon>
        <taxon>Propionibacteriales</taxon>
        <taxon>Nocardioidaceae</taxon>
        <taxon>Nocardioides</taxon>
    </lineage>
</organism>
<name>A0A316TK73_9ACTN</name>
<dbReference type="AlphaFoldDB" id="A0A316TK73"/>
<proteinExistence type="predicted"/>
<dbReference type="EMBL" id="QGDD01000002">
    <property type="protein sequence ID" value="PWN03659.1"/>
    <property type="molecule type" value="Genomic_DNA"/>
</dbReference>
<feature type="region of interest" description="Disordered" evidence="1">
    <location>
        <begin position="222"/>
        <end position="241"/>
    </location>
</feature>
<accession>A0A316TK73</accession>
<evidence type="ECO:0000256" key="1">
    <source>
        <dbReference type="SAM" id="MobiDB-lite"/>
    </source>
</evidence>